<dbReference type="InterPro" id="IPR027417">
    <property type="entry name" value="P-loop_NTPase"/>
</dbReference>
<name>A0A4D4LBR3_STRVO</name>
<dbReference type="PANTHER" id="PTHR45569">
    <property type="entry name" value="SENSOR PROTEIN KDPD"/>
    <property type="match status" value="1"/>
</dbReference>
<dbReference type="SUPFAM" id="SSF52402">
    <property type="entry name" value="Adenine nucleotide alpha hydrolases-like"/>
    <property type="match status" value="1"/>
</dbReference>
<dbReference type="GO" id="GO:0000155">
    <property type="term" value="F:phosphorelay sensor kinase activity"/>
    <property type="evidence" value="ECO:0007669"/>
    <property type="project" value="InterPro"/>
</dbReference>
<organism evidence="7 8">
    <name type="scientific">Streptomyces violaceusniger</name>
    <dbReference type="NCBI Taxonomy" id="68280"/>
    <lineage>
        <taxon>Bacteria</taxon>
        <taxon>Bacillati</taxon>
        <taxon>Actinomycetota</taxon>
        <taxon>Actinomycetes</taxon>
        <taxon>Kitasatosporales</taxon>
        <taxon>Streptomycetaceae</taxon>
        <taxon>Streptomyces</taxon>
        <taxon>Streptomyces violaceusniger group</taxon>
    </lineage>
</organism>
<dbReference type="PANTHER" id="PTHR45569:SF1">
    <property type="entry name" value="SENSOR PROTEIN KDPD"/>
    <property type="match status" value="1"/>
</dbReference>
<keyword evidence="1" id="KW-0808">Transferase</keyword>
<dbReference type="GO" id="GO:0005737">
    <property type="term" value="C:cytoplasm"/>
    <property type="evidence" value="ECO:0007669"/>
    <property type="project" value="UniProtKB-ARBA"/>
</dbReference>
<dbReference type="Pfam" id="PF02702">
    <property type="entry name" value="KdpD"/>
    <property type="match status" value="1"/>
</dbReference>
<accession>A0A4D4LBR3</accession>
<evidence type="ECO:0000256" key="2">
    <source>
        <dbReference type="ARBA" id="ARBA00022777"/>
    </source>
</evidence>
<keyword evidence="2" id="KW-0418">Kinase</keyword>
<dbReference type="FunFam" id="3.40.50.300:FF:000483">
    <property type="entry name" value="Sensor histidine kinase KdpD"/>
    <property type="match status" value="1"/>
</dbReference>
<comment type="caution">
    <text evidence="7">The sequence shown here is derived from an EMBL/GenBank/DDBJ whole genome shotgun (WGS) entry which is preliminary data.</text>
</comment>
<keyword evidence="3" id="KW-0902">Two-component regulatory system</keyword>
<evidence type="ECO:0000256" key="1">
    <source>
        <dbReference type="ARBA" id="ARBA00022679"/>
    </source>
</evidence>
<evidence type="ECO:0008006" key="9">
    <source>
        <dbReference type="Google" id="ProtNLM"/>
    </source>
</evidence>
<dbReference type="Gene3D" id="3.40.50.620">
    <property type="entry name" value="HUPs"/>
    <property type="match status" value="1"/>
</dbReference>
<evidence type="ECO:0000256" key="4">
    <source>
        <dbReference type="SAM" id="MobiDB-lite"/>
    </source>
</evidence>
<feature type="domain" description="Signal transduction histidine kinase osmosensitive K+ channel sensor N-terminal" evidence="6">
    <location>
        <begin position="17"/>
        <end position="213"/>
    </location>
</feature>
<gene>
    <name evidence="7" type="ORF">SVIO_065410</name>
</gene>
<reference evidence="7 8" key="1">
    <citation type="journal article" date="2020" name="Int. J. Syst. Evol. Microbiol.">
        <title>Reclassification of Streptomyces castelarensis and Streptomyces sporoclivatus as later heterotypic synonyms of Streptomyces antimycoticus.</title>
        <authorList>
            <person name="Komaki H."/>
            <person name="Tamura T."/>
        </authorList>
    </citation>
    <scope>NUCLEOTIDE SEQUENCE [LARGE SCALE GENOMIC DNA]</scope>
    <source>
        <strain evidence="7 8">NBRC 13459</strain>
    </source>
</reference>
<dbReference type="EMBL" id="BJHW01000001">
    <property type="protein sequence ID" value="GDY55918.1"/>
    <property type="molecule type" value="Genomic_DNA"/>
</dbReference>
<proteinExistence type="predicted"/>
<dbReference type="InterPro" id="IPR052023">
    <property type="entry name" value="Histidine_kinase_KdpD"/>
</dbReference>
<dbReference type="Proteomes" id="UP000301309">
    <property type="component" value="Unassembled WGS sequence"/>
</dbReference>
<protein>
    <recommendedName>
        <fullName evidence="9">Histidine kinase</fullName>
    </recommendedName>
</protein>
<dbReference type="InterPro" id="IPR006016">
    <property type="entry name" value="UspA"/>
</dbReference>
<dbReference type="InterPro" id="IPR003852">
    <property type="entry name" value="Sig_transdc_His_kinase_KdpD_N"/>
</dbReference>
<feature type="region of interest" description="Disordered" evidence="4">
    <location>
        <begin position="1"/>
        <end position="21"/>
    </location>
</feature>
<dbReference type="GO" id="GO:0005886">
    <property type="term" value="C:plasma membrane"/>
    <property type="evidence" value="ECO:0007669"/>
    <property type="project" value="TreeGrafter"/>
</dbReference>
<feature type="domain" description="UspA" evidence="5">
    <location>
        <begin position="234"/>
        <end position="347"/>
    </location>
</feature>
<sequence>MARAARQATGLPRGGSRVGKTYDMLGEGQRRAGRGTDVVIGFMEDYGRPLTRKMAEGLETVPRASVPYRGTAFPEMDLDAVLARHPHVALVDELAHTNVPGSRHEKRWQDVEELLEAGIDVISTVNIQHLESLGDIVEQITGIRQRETIPDDVVRRADQIELVDMSAEALRRRMAHGNVYPTEKIDAALTHYFRPGNLTALREIALLWAADRVEEALLRYRKNHGIQQPWGTRERVLVALSGGTEGDTLIRRGKRTASRGAGGEFLAVHVERGDGLVTASPQLLSRQRALVEDLGGTFHTVTGDDTARAVLELAREVNATQIVIGATRRSRVKELFTRGVGESIIEGSGDDIDVYVVTHTEAAHGRFLHRRRRGPDRP</sequence>
<dbReference type="Gene3D" id="3.40.50.300">
    <property type="entry name" value="P-loop containing nucleotide triphosphate hydrolases"/>
    <property type="match status" value="1"/>
</dbReference>
<dbReference type="AlphaFoldDB" id="A0A4D4LBR3"/>
<evidence type="ECO:0000313" key="8">
    <source>
        <dbReference type="Proteomes" id="UP000301309"/>
    </source>
</evidence>
<evidence type="ECO:0000313" key="7">
    <source>
        <dbReference type="EMBL" id="GDY55918.1"/>
    </source>
</evidence>
<evidence type="ECO:0000259" key="6">
    <source>
        <dbReference type="Pfam" id="PF02702"/>
    </source>
</evidence>
<keyword evidence="8" id="KW-1185">Reference proteome</keyword>
<dbReference type="InterPro" id="IPR014729">
    <property type="entry name" value="Rossmann-like_a/b/a_fold"/>
</dbReference>
<evidence type="ECO:0000256" key="3">
    <source>
        <dbReference type="ARBA" id="ARBA00023012"/>
    </source>
</evidence>
<evidence type="ECO:0000259" key="5">
    <source>
        <dbReference type="Pfam" id="PF00582"/>
    </source>
</evidence>
<dbReference type="Pfam" id="PF00582">
    <property type="entry name" value="Usp"/>
    <property type="match status" value="1"/>
</dbReference>